<evidence type="ECO:0000259" key="2">
    <source>
        <dbReference type="PROSITE" id="PS50110"/>
    </source>
</evidence>
<dbReference type="PANTHER" id="PTHR33121">
    <property type="entry name" value="CYCLIC DI-GMP PHOSPHODIESTERASE PDEF"/>
    <property type="match status" value="1"/>
</dbReference>
<dbReference type="InterPro" id="IPR001633">
    <property type="entry name" value="EAL_dom"/>
</dbReference>
<keyword evidence="5" id="KW-1185">Reference proteome</keyword>
<dbReference type="SMART" id="SM00052">
    <property type="entry name" value="EAL"/>
    <property type="match status" value="1"/>
</dbReference>
<dbReference type="InterPro" id="IPR001789">
    <property type="entry name" value="Sig_transdc_resp-reg_receiver"/>
</dbReference>
<dbReference type="GO" id="GO:0071111">
    <property type="term" value="F:cyclic-guanylate-specific phosphodiesterase activity"/>
    <property type="evidence" value="ECO:0007669"/>
    <property type="project" value="InterPro"/>
</dbReference>
<dbReference type="Pfam" id="PF00990">
    <property type="entry name" value="GGDEF"/>
    <property type="match status" value="1"/>
</dbReference>
<dbReference type="InterPro" id="IPR035919">
    <property type="entry name" value="EAL_sf"/>
</dbReference>
<dbReference type="InterPro" id="IPR050706">
    <property type="entry name" value="Cyclic-di-GMP_PDE-like"/>
</dbReference>
<dbReference type="GO" id="GO:0000160">
    <property type="term" value="P:phosphorelay signal transduction system"/>
    <property type="evidence" value="ECO:0007669"/>
    <property type="project" value="InterPro"/>
</dbReference>
<dbReference type="Gene3D" id="3.40.50.2300">
    <property type="match status" value="1"/>
</dbReference>
<dbReference type="PROSITE" id="PS50883">
    <property type="entry name" value="EAL"/>
    <property type="match status" value="1"/>
</dbReference>
<evidence type="ECO:0000313" key="5">
    <source>
        <dbReference type="Proteomes" id="UP000182737"/>
    </source>
</evidence>
<dbReference type="SUPFAM" id="SSF141868">
    <property type="entry name" value="EAL domain-like"/>
    <property type="match status" value="1"/>
</dbReference>
<dbReference type="AlphaFoldDB" id="A0A1I3J381"/>
<dbReference type="SUPFAM" id="SSF52172">
    <property type="entry name" value="CheY-like"/>
    <property type="match status" value="1"/>
</dbReference>
<reference evidence="5" key="1">
    <citation type="submission" date="2016-10" db="EMBL/GenBank/DDBJ databases">
        <authorList>
            <person name="Varghese N."/>
            <person name="Submissions S."/>
        </authorList>
    </citation>
    <scope>NUCLEOTIDE SEQUENCE [LARGE SCALE GENOMIC DNA]</scope>
    <source>
        <strain evidence="5">XBD1002</strain>
    </source>
</reference>
<dbReference type="Pfam" id="PF00072">
    <property type="entry name" value="Response_reg"/>
    <property type="match status" value="1"/>
</dbReference>
<dbReference type="InterPro" id="IPR000160">
    <property type="entry name" value="GGDEF_dom"/>
</dbReference>
<dbReference type="RefSeq" id="WP_074930683.1">
    <property type="nucleotide sequence ID" value="NZ_FORI01000002.1"/>
</dbReference>
<feature type="modified residue" description="4-aspartylphosphate" evidence="1">
    <location>
        <position position="58"/>
    </location>
</feature>
<evidence type="ECO:0000313" key="4">
    <source>
        <dbReference type="EMBL" id="SFI54566.1"/>
    </source>
</evidence>
<dbReference type="Proteomes" id="UP000182737">
    <property type="component" value="Unassembled WGS sequence"/>
</dbReference>
<accession>A0A1I3J381</accession>
<feature type="domain" description="Response regulatory" evidence="2">
    <location>
        <begin position="8"/>
        <end position="123"/>
    </location>
</feature>
<feature type="domain" description="EAL" evidence="3">
    <location>
        <begin position="302"/>
        <end position="554"/>
    </location>
</feature>
<organism evidence="4 5">
    <name type="scientific">Treponema bryantii</name>
    <dbReference type="NCBI Taxonomy" id="163"/>
    <lineage>
        <taxon>Bacteria</taxon>
        <taxon>Pseudomonadati</taxon>
        <taxon>Spirochaetota</taxon>
        <taxon>Spirochaetia</taxon>
        <taxon>Spirochaetales</taxon>
        <taxon>Treponemataceae</taxon>
        <taxon>Treponema</taxon>
    </lineage>
</organism>
<dbReference type="SUPFAM" id="SSF55073">
    <property type="entry name" value="Nucleotide cyclase"/>
    <property type="match status" value="1"/>
</dbReference>
<dbReference type="InterPro" id="IPR029787">
    <property type="entry name" value="Nucleotide_cyclase"/>
</dbReference>
<dbReference type="Pfam" id="PF00563">
    <property type="entry name" value="EAL"/>
    <property type="match status" value="1"/>
</dbReference>
<dbReference type="InterPro" id="IPR043128">
    <property type="entry name" value="Rev_trsase/Diguanyl_cyclase"/>
</dbReference>
<dbReference type="InterPro" id="IPR011006">
    <property type="entry name" value="CheY-like_superfamily"/>
</dbReference>
<gene>
    <name evidence="4" type="ORF">SAMN04487775_102301</name>
</gene>
<evidence type="ECO:0000256" key="1">
    <source>
        <dbReference type="PROSITE-ProRule" id="PRU00169"/>
    </source>
</evidence>
<name>A0A1I3J381_9SPIR</name>
<dbReference type="OrthoDB" id="366324at2"/>
<dbReference type="SMART" id="SM00448">
    <property type="entry name" value="REC"/>
    <property type="match status" value="1"/>
</dbReference>
<keyword evidence="1" id="KW-0597">Phosphoprotein</keyword>
<proteinExistence type="predicted"/>
<dbReference type="CDD" id="cd01948">
    <property type="entry name" value="EAL"/>
    <property type="match status" value="1"/>
</dbReference>
<dbReference type="PANTHER" id="PTHR33121:SF71">
    <property type="entry name" value="OXYGEN SENSOR PROTEIN DOSP"/>
    <property type="match status" value="1"/>
</dbReference>
<dbReference type="EMBL" id="FORI01000002">
    <property type="protein sequence ID" value="SFI54566.1"/>
    <property type="molecule type" value="Genomic_DNA"/>
</dbReference>
<dbReference type="Gene3D" id="3.20.20.450">
    <property type="entry name" value="EAL domain"/>
    <property type="match status" value="1"/>
</dbReference>
<sequence length="554" mass="62772">MEDLFERTILIVDDEAINREILGNIIQSEYKVIYAENGKEALEIIQSEASAISLVLLDLLMPVMDGNEVLKAMKEEGLITDIPVIVLTSEKSSEIESLKLGAADFLTKPYDLPEVILARVRHSIQLFENSKIIHATEFDKLTLLYSPEFFFGYASQFDQRFPNTVMDALVINFTHFHLLNQLKGRNFGDSVLTAMADGIRKALLKTGGIAGRNEADCFYLYIPHADNYNIFLDKITETLSSLLKPSEIRLRLGAYTDNERKFPMIQRFDHAVQACNSLRIKTTASTDICIYDDKMAEKEVFDAHLLQDFEAAIEQKQFKVVYQPKFNITGDKAVLCSAEALVRWVHPELGFVRPDLFIPLFEENGLVTKLDRYVWEEAARQIAAWKKELGVTIPVSVNVSRVDIAAPDMTDFITKIVKENDLSPSEYHLEITESAYTSDSKHIIKVVENLRALGHKIEMDDFGSGYSSLNMLTDMPIDVIKMDKAFIRNIQPGNKAMHLVELVLDIAKYLEVPVVAEGVETEEELKMLKEAGCDIIQGYYFSKPIPPEEMSRFV</sequence>
<evidence type="ECO:0000259" key="3">
    <source>
        <dbReference type="PROSITE" id="PS50883"/>
    </source>
</evidence>
<dbReference type="PROSITE" id="PS50110">
    <property type="entry name" value="RESPONSE_REGULATORY"/>
    <property type="match status" value="1"/>
</dbReference>
<protein>
    <submittedName>
        <fullName evidence="4">EAL domain, c-di-GMP-specific phosphodiesterase class I (Or its enzymatically inactive variant)</fullName>
    </submittedName>
</protein>
<dbReference type="Gene3D" id="3.30.70.270">
    <property type="match status" value="1"/>
</dbReference>